<comment type="caution">
    <text evidence="1">The sequence shown here is derived from an EMBL/GenBank/DDBJ whole genome shotgun (WGS) entry which is preliminary data.</text>
</comment>
<dbReference type="Proteomes" id="UP000479773">
    <property type="component" value="Unassembled WGS sequence"/>
</dbReference>
<evidence type="ECO:0000313" key="2">
    <source>
        <dbReference type="Proteomes" id="UP000479773"/>
    </source>
</evidence>
<evidence type="ECO:0000313" key="1">
    <source>
        <dbReference type="EMBL" id="KAA4747891.1"/>
    </source>
</evidence>
<reference evidence="1 2" key="1">
    <citation type="journal article" date="2019" name="Nat. Med.">
        <title>A library of human gut bacterial isolates paired with longitudinal multiomics data enables mechanistic microbiome research.</title>
        <authorList>
            <person name="Poyet M."/>
            <person name="Groussin M."/>
            <person name="Gibbons S.M."/>
            <person name="Avila-Pacheco J."/>
            <person name="Jiang X."/>
            <person name="Kearney S.M."/>
            <person name="Perrotta A.R."/>
            <person name="Berdy B."/>
            <person name="Zhao S."/>
            <person name="Lieberman T.D."/>
            <person name="Swanson P.K."/>
            <person name="Smith M."/>
            <person name="Roesemann S."/>
            <person name="Alexander J.E."/>
            <person name="Rich S.A."/>
            <person name="Livny J."/>
            <person name="Vlamakis H."/>
            <person name="Clish C."/>
            <person name="Bullock K."/>
            <person name="Deik A."/>
            <person name="Scott J."/>
            <person name="Pierce K.A."/>
            <person name="Xavier R.J."/>
            <person name="Alm E.J."/>
        </authorList>
    </citation>
    <scope>NUCLEOTIDE SEQUENCE [LARGE SCALE GENOMIC DNA]</scope>
    <source>
        <strain evidence="1 2">BIOML-A106</strain>
    </source>
</reference>
<sequence length="146" mass="17253">MENLNSYRLVDKSEFDEINRLAEEAKQTAKIATTDAIEQQLTKMKDFINNFIANKNNEEDDIENYAYSFGSLFGNLIKTKYDWEWYQIIVDGEEFYCIASPKQRACCICHNYFYSILKGSHNNNFKLLFNMIKKDYPSSWNFMVLS</sequence>
<organism evidence="1 2">
    <name type="scientific">Bacteroides fragilis</name>
    <dbReference type="NCBI Taxonomy" id="817"/>
    <lineage>
        <taxon>Bacteria</taxon>
        <taxon>Pseudomonadati</taxon>
        <taxon>Bacteroidota</taxon>
        <taxon>Bacteroidia</taxon>
        <taxon>Bacteroidales</taxon>
        <taxon>Bacteroidaceae</taxon>
        <taxon>Bacteroides</taxon>
    </lineage>
</organism>
<proteinExistence type="predicted"/>
<name>A0A5M5PTT3_BACFG</name>
<dbReference type="EMBL" id="VWEQ01000031">
    <property type="protein sequence ID" value="KAA4747891.1"/>
    <property type="molecule type" value="Genomic_DNA"/>
</dbReference>
<dbReference type="AlphaFoldDB" id="A0A5M5PTT3"/>
<gene>
    <name evidence="1" type="ORF">F3B44_22135</name>
</gene>
<accession>A0A5M5PTT3</accession>
<protein>
    <submittedName>
        <fullName evidence="1">Uncharacterized protein</fullName>
    </submittedName>
</protein>